<dbReference type="STRING" id="1907941.BKE30_09540"/>
<reference evidence="1 2" key="1">
    <citation type="submission" date="2016-10" db="EMBL/GenBank/DDBJ databases">
        <title>Draft Genome sequence of Alkanindiges sp. strain H1.</title>
        <authorList>
            <person name="Subhash Y."/>
            <person name="Lee S."/>
        </authorList>
    </citation>
    <scope>NUCLEOTIDE SEQUENCE [LARGE SCALE GENOMIC DNA]</scope>
    <source>
        <strain evidence="1 2">H1</strain>
    </source>
</reference>
<sequence>MNTFAHAPLRLSVTMLDTYVHGMANEDLSSEQLAYELFARKKPSLAMRVGTSFHRFLEKGQLEPQLLAKPDKHGFHFILPDDLSGTIELGSVREQIYEWPIFDDIVLVGKIDAETPGKVIDHKLTGRFDHERYMDSLQWRAYLAMRGKTHFTYQVFEHSGLPDVPDALGHYPVFIKDYHRLDQYTYAGMQDEIRDVVRDLADFARLWMAEFRDSETRGKAA</sequence>
<dbReference type="OrthoDB" id="6716989at2"/>
<accession>A0A1S8CUN2</accession>
<dbReference type="Proteomes" id="UP000192132">
    <property type="component" value="Unassembled WGS sequence"/>
</dbReference>
<evidence type="ECO:0000313" key="1">
    <source>
        <dbReference type="EMBL" id="ONG39583.1"/>
    </source>
</evidence>
<protein>
    <recommendedName>
        <fullName evidence="3">PD-(D/E)XK endonuclease-like domain-containing protein</fullName>
    </recommendedName>
</protein>
<gene>
    <name evidence="1" type="ORF">BKE30_09540</name>
</gene>
<evidence type="ECO:0008006" key="3">
    <source>
        <dbReference type="Google" id="ProtNLM"/>
    </source>
</evidence>
<dbReference type="EMBL" id="MLCN01000023">
    <property type="protein sequence ID" value="ONG39583.1"/>
    <property type="molecule type" value="Genomic_DNA"/>
</dbReference>
<dbReference type="AlphaFoldDB" id="A0A1S8CUN2"/>
<keyword evidence="2" id="KW-1185">Reference proteome</keyword>
<dbReference type="RefSeq" id="WP_076878374.1">
    <property type="nucleotide sequence ID" value="NZ_MLCN01000023.1"/>
</dbReference>
<organism evidence="1 2">
    <name type="scientific">Alkanindiges hydrocarboniclasticus</name>
    <dbReference type="NCBI Taxonomy" id="1907941"/>
    <lineage>
        <taxon>Bacteria</taxon>
        <taxon>Pseudomonadati</taxon>
        <taxon>Pseudomonadota</taxon>
        <taxon>Gammaproteobacteria</taxon>
        <taxon>Moraxellales</taxon>
        <taxon>Moraxellaceae</taxon>
        <taxon>Alkanindiges</taxon>
    </lineage>
</organism>
<proteinExistence type="predicted"/>
<evidence type="ECO:0000313" key="2">
    <source>
        <dbReference type="Proteomes" id="UP000192132"/>
    </source>
</evidence>
<comment type="caution">
    <text evidence="1">The sequence shown here is derived from an EMBL/GenBank/DDBJ whole genome shotgun (WGS) entry which is preliminary data.</text>
</comment>
<name>A0A1S8CUN2_9GAMM</name>